<dbReference type="GO" id="GO:0005576">
    <property type="term" value="C:extracellular region"/>
    <property type="evidence" value="ECO:0007669"/>
    <property type="project" value="UniProtKB-ARBA"/>
</dbReference>
<dbReference type="InterPro" id="IPR050131">
    <property type="entry name" value="Peptidase_S8_subtilisin-like"/>
</dbReference>
<dbReference type="GO" id="GO:0006508">
    <property type="term" value="P:proteolysis"/>
    <property type="evidence" value="ECO:0007669"/>
    <property type="project" value="UniProtKB-KW"/>
</dbReference>
<sequence length="419" mass="45811">MCFLQYSFALFTSVLVLVDALSIPNRPSEDFDISDRYVVGLKDGTNLGKHLDFVQQLHSQTSPQVHGDQAFGGLASHFAIGDFRGYSGHFNSSVIEHLKSHNDVDFVEADKMLDAQTGKVEDNAPWNLVRISHRNTNNQPRQSTHYWYAAAAGAGTYTYILDSGINANHLEFSHRRHQAQGQSIFENGYHAFDDTPPVGPPADNHGHGTYIAAIVAGRNFGVAKSTNIVPVKIYDERLSVPVSRLVQAYNWAVNDITTKNRVQHSVINMSISGKFSRAVNKAIDAAYTKGISTAVPAGDQDSDAALMSPASSLRAIAAGATDRNRARLPFSNWGARVNIFAPGHKICSAWGGNERMIRATSGTAAAAAHVAGLIAYFKSYNHLRTAETTWEFLKITSVHGVVRNVKRGNNMFTYNFSGK</sequence>
<feature type="signal peptide" evidence="7">
    <location>
        <begin position="1"/>
        <end position="20"/>
    </location>
</feature>
<evidence type="ECO:0000256" key="7">
    <source>
        <dbReference type="SAM" id="SignalP"/>
    </source>
</evidence>
<evidence type="ECO:0000256" key="5">
    <source>
        <dbReference type="ARBA" id="ARBA00022825"/>
    </source>
</evidence>
<dbReference type="InterPro" id="IPR015500">
    <property type="entry name" value="Peptidase_S8_subtilisin-rel"/>
</dbReference>
<dbReference type="PROSITE" id="PS51892">
    <property type="entry name" value="SUBTILASE"/>
    <property type="match status" value="1"/>
</dbReference>
<evidence type="ECO:0000256" key="3">
    <source>
        <dbReference type="ARBA" id="ARBA00022729"/>
    </source>
</evidence>
<dbReference type="Pfam" id="PF05922">
    <property type="entry name" value="Inhibitor_I9"/>
    <property type="match status" value="1"/>
</dbReference>
<organism evidence="10 11">
    <name type="scientific">Myriangium duriaei CBS 260.36</name>
    <dbReference type="NCBI Taxonomy" id="1168546"/>
    <lineage>
        <taxon>Eukaryota</taxon>
        <taxon>Fungi</taxon>
        <taxon>Dikarya</taxon>
        <taxon>Ascomycota</taxon>
        <taxon>Pezizomycotina</taxon>
        <taxon>Dothideomycetes</taxon>
        <taxon>Dothideomycetidae</taxon>
        <taxon>Myriangiales</taxon>
        <taxon>Myriangiaceae</taxon>
        <taxon>Myriangium</taxon>
    </lineage>
</organism>
<dbReference type="InterPro" id="IPR036852">
    <property type="entry name" value="Peptidase_S8/S53_dom_sf"/>
</dbReference>
<evidence type="ECO:0000256" key="4">
    <source>
        <dbReference type="ARBA" id="ARBA00022801"/>
    </source>
</evidence>
<keyword evidence="5" id="KW-0720">Serine protease</keyword>
<evidence type="ECO:0000259" key="9">
    <source>
        <dbReference type="Pfam" id="PF05922"/>
    </source>
</evidence>
<evidence type="ECO:0000256" key="2">
    <source>
        <dbReference type="ARBA" id="ARBA00022670"/>
    </source>
</evidence>
<dbReference type="OrthoDB" id="206201at2759"/>
<keyword evidence="3 7" id="KW-0732">Signal</keyword>
<keyword evidence="4" id="KW-0378">Hydrolase</keyword>
<name>A0A9P4MI10_9PEZI</name>
<dbReference type="Pfam" id="PF00082">
    <property type="entry name" value="Peptidase_S8"/>
    <property type="match status" value="1"/>
</dbReference>
<comment type="similarity">
    <text evidence="1 6">Belongs to the peptidase S8 family.</text>
</comment>
<dbReference type="SUPFAM" id="SSF52743">
    <property type="entry name" value="Subtilisin-like"/>
    <property type="match status" value="1"/>
</dbReference>
<dbReference type="GO" id="GO:0004252">
    <property type="term" value="F:serine-type endopeptidase activity"/>
    <property type="evidence" value="ECO:0007669"/>
    <property type="project" value="InterPro"/>
</dbReference>
<keyword evidence="11" id="KW-1185">Reference proteome</keyword>
<dbReference type="Gene3D" id="3.40.50.200">
    <property type="entry name" value="Peptidase S8/S53 domain"/>
    <property type="match status" value="1"/>
</dbReference>
<evidence type="ECO:0000313" key="11">
    <source>
        <dbReference type="Proteomes" id="UP000799439"/>
    </source>
</evidence>
<proteinExistence type="inferred from homology"/>
<dbReference type="SUPFAM" id="SSF54897">
    <property type="entry name" value="Protease propeptides/inhibitors"/>
    <property type="match status" value="1"/>
</dbReference>
<dbReference type="Proteomes" id="UP000799439">
    <property type="component" value="Unassembled WGS sequence"/>
</dbReference>
<comment type="caution">
    <text evidence="6">Lacks conserved residue(s) required for the propagation of feature annotation.</text>
</comment>
<keyword evidence="2" id="KW-0645">Protease</keyword>
<evidence type="ECO:0000256" key="6">
    <source>
        <dbReference type="PROSITE-ProRule" id="PRU01240"/>
    </source>
</evidence>
<dbReference type="EMBL" id="ML996083">
    <property type="protein sequence ID" value="KAF2155445.1"/>
    <property type="molecule type" value="Genomic_DNA"/>
</dbReference>
<dbReference type="AlphaFoldDB" id="A0A9P4MI10"/>
<evidence type="ECO:0000313" key="10">
    <source>
        <dbReference type="EMBL" id="KAF2155445.1"/>
    </source>
</evidence>
<dbReference type="PRINTS" id="PR00723">
    <property type="entry name" value="SUBTILISIN"/>
</dbReference>
<dbReference type="InterPro" id="IPR023827">
    <property type="entry name" value="Peptidase_S8_Asp-AS"/>
</dbReference>
<feature type="chain" id="PRO_5040168741" evidence="7">
    <location>
        <begin position="21"/>
        <end position="419"/>
    </location>
</feature>
<comment type="caution">
    <text evidence="10">The sequence shown here is derived from an EMBL/GenBank/DDBJ whole genome shotgun (WGS) entry which is preliminary data.</text>
</comment>
<evidence type="ECO:0000259" key="8">
    <source>
        <dbReference type="Pfam" id="PF00082"/>
    </source>
</evidence>
<evidence type="ECO:0000256" key="1">
    <source>
        <dbReference type="ARBA" id="ARBA00011073"/>
    </source>
</evidence>
<accession>A0A9P4MI10</accession>
<dbReference type="PROSITE" id="PS00136">
    <property type="entry name" value="SUBTILASE_ASP"/>
    <property type="match status" value="1"/>
</dbReference>
<reference evidence="10" key="1">
    <citation type="journal article" date="2020" name="Stud. Mycol.">
        <title>101 Dothideomycetes genomes: a test case for predicting lifestyles and emergence of pathogens.</title>
        <authorList>
            <person name="Haridas S."/>
            <person name="Albert R."/>
            <person name="Binder M."/>
            <person name="Bloem J."/>
            <person name="Labutti K."/>
            <person name="Salamov A."/>
            <person name="Andreopoulos B."/>
            <person name="Baker S."/>
            <person name="Barry K."/>
            <person name="Bills G."/>
            <person name="Bluhm B."/>
            <person name="Cannon C."/>
            <person name="Castanera R."/>
            <person name="Culley D."/>
            <person name="Daum C."/>
            <person name="Ezra D."/>
            <person name="Gonzalez J."/>
            <person name="Henrissat B."/>
            <person name="Kuo A."/>
            <person name="Liang C."/>
            <person name="Lipzen A."/>
            <person name="Lutzoni F."/>
            <person name="Magnuson J."/>
            <person name="Mondo S."/>
            <person name="Nolan M."/>
            <person name="Ohm R."/>
            <person name="Pangilinan J."/>
            <person name="Park H.-J."/>
            <person name="Ramirez L."/>
            <person name="Alfaro M."/>
            <person name="Sun H."/>
            <person name="Tritt A."/>
            <person name="Yoshinaga Y."/>
            <person name="Zwiers L.-H."/>
            <person name="Turgeon B."/>
            <person name="Goodwin S."/>
            <person name="Spatafora J."/>
            <person name="Crous P."/>
            <person name="Grigoriev I."/>
        </authorList>
    </citation>
    <scope>NUCLEOTIDE SEQUENCE</scope>
    <source>
        <strain evidence="10">CBS 260.36</strain>
    </source>
</reference>
<dbReference type="InterPro" id="IPR000209">
    <property type="entry name" value="Peptidase_S8/S53_dom"/>
</dbReference>
<gene>
    <name evidence="10" type="ORF">K461DRAFT_304698</name>
</gene>
<protein>
    <submittedName>
        <fullName evidence="10">Subtilisin-like protein</fullName>
    </submittedName>
</protein>
<feature type="domain" description="Inhibitor I9" evidence="9">
    <location>
        <begin position="36"/>
        <end position="113"/>
    </location>
</feature>
<feature type="domain" description="Peptidase S8/S53" evidence="8">
    <location>
        <begin position="156"/>
        <end position="397"/>
    </location>
</feature>
<dbReference type="PANTHER" id="PTHR43806:SF58">
    <property type="entry name" value="ALKALINE PROTEASE 1-RELATED"/>
    <property type="match status" value="1"/>
</dbReference>
<dbReference type="InterPro" id="IPR010259">
    <property type="entry name" value="S8pro/Inhibitor_I9"/>
</dbReference>
<dbReference type="InterPro" id="IPR034193">
    <property type="entry name" value="PCSK9_ProteinaseK-like"/>
</dbReference>
<dbReference type="PANTHER" id="PTHR43806">
    <property type="entry name" value="PEPTIDASE S8"/>
    <property type="match status" value="1"/>
</dbReference>
<dbReference type="CDD" id="cd04077">
    <property type="entry name" value="Peptidases_S8_PCSK9_ProteinaseK_like"/>
    <property type="match status" value="1"/>
</dbReference>